<evidence type="ECO:0000313" key="1">
    <source>
        <dbReference type="EMBL" id="NPT62152.1"/>
    </source>
</evidence>
<accession>A0A972P080</accession>
<proteinExistence type="predicted"/>
<dbReference type="AlphaFoldDB" id="A0A972P080"/>
<comment type="caution">
    <text evidence="1">The sequence shown here is derived from an EMBL/GenBank/DDBJ whole genome shotgun (WGS) entry which is preliminary data.</text>
</comment>
<dbReference type="Proteomes" id="UP000655523">
    <property type="component" value="Unassembled WGS sequence"/>
</dbReference>
<name>A0A972P080_9BURK</name>
<sequence>MGLDYRRERIATYNRISLDELLREQRAPDRAGRDDVPNDRLRLSMGHWELIGQRLLVAGSTR</sequence>
<gene>
    <name evidence="1" type="ORF">GNZ13_48505</name>
</gene>
<protein>
    <submittedName>
        <fullName evidence="1">Uncharacterized protein</fullName>
    </submittedName>
</protein>
<organism evidence="1 2">
    <name type="scientific">Paraburkholderia elongata</name>
    <dbReference type="NCBI Taxonomy" id="2675747"/>
    <lineage>
        <taxon>Bacteria</taxon>
        <taxon>Pseudomonadati</taxon>
        <taxon>Pseudomonadota</taxon>
        <taxon>Betaproteobacteria</taxon>
        <taxon>Burkholderiales</taxon>
        <taxon>Burkholderiaceae</taxon>
        <taxon>Paraburkholderia</taxon>
    </lineage>
</organism>
<reference evidence="1 2" key="1">
    <citation type="submission" date="2019-11" db="EMBL/GenBank/DDBJ databases">
        <title>Metabolism of dissolved organic matter in forest soils.</title>
        <authorList>
            <person name="Cyle K.T."/>
            <person name="Wilhelm R.C."/>
            <person name="Martinez C.E."/>
        </authorList>
    </citation>
    <scope>NUCLEOTIDE SEQUENCE [LARGE SCALE GENOMIC DNA]</scope>
    <source>
        <strain evidence="1 2">5N</strain>
    </source>
</reference>
<evidence type="ECO:0000313" key="2">
    <source>
        <dbReference type="Proteomes" id="UP000655523"/>
    </source>
</evidence>
<keyword evidence="2" id="KW-1185">Reference proteome</keyword>
<dbReference type="EMBL" id="WOEZ01000302">
    <property type="protein sequence ID" value="NPT62152.1"/>
    <property type="molecule type" value="Genomic_DNA"/>
</dbReference>